<organism evidence="1 3">
    <name type="scientific">Rotaria magnacalcarata</name>
    <dbReference type="NCBI Taxonomy" id="392030"/>
    <lineage>
        <taxon>Eukaryota</taxon>
        <taxon>Metazoa</taxon>
        <taxon>Spiralia</taxon>
        <taxon>Gnathifera</taxon>
        <taxon>Rotifera</taxon>
        <taxon>Eurotatoria</taxon>
        <taxon>Bdelloidea</taxon>
        <taxon>Philodinida</taxon>
        <taxon>Philodinidae</taxon>
        <taxon>Rotaria</taxon>
    </lineage>
</organism>
<name>A0A8S3FNN0_9BILA</name>
<evidence type="ECO:0000313" key="3">
    <source>
        <dbReference type="Proteomes" id="UP000681967"/>
    </source>
</evidence>
<dbReference type="Proteomes" id="UP000681967">
    <property type="component" value="Unassembled WGS sequence"/>
</dbReference>
<comment type="caution">
    <text evidence="1">The sequence shown here is derived from an EMBL/GenBank/DDBJ whole genome shotgun (WGS) entry which is preliminary data.</text>
</comment>
<gene>
    <name evidence="1" type="ORF">BYL167_LOCUS68859</name>
    <name evidence="2" type="ORF">GIL414_LOCUS78868</name>
</gene>
<evidence type="ECO:0000313" key="1">
    <source>
        <dbReference type="EMBL" id="CAF5133163.1"/>
    </source>
</evidence>
<reference evidence="1" key="1">
    <citation type="submission" date="2021-02" db="EMBL/GenBank/DDBJ databases">
        <authorList>
            <person name="Nowell W R."/>
        </authorList>
    </citation>
    <scope>NUCLEOTIDE SEQUENCE</scope>
</reference>
<accession>A0A8S3FNN0</accession>
<dbReference type="EMBL" id="CAJOBH010248858">
    <property type="protein sequence ID" value="CAF5133163.1"/>
    <property type="molecule type" value="Genomic_DNA"/>
</dbReference>
<protein>
    <submittedName>
        <fullName evidence="1">Uncharacterized protein</fullName>
    </submittedName>
</protein>
<evidence type="ECO:0000313" key="2">
    <source>
        <dbReference type="EMBL" id="CAF5208101.1"/>
    </source>
</evidence>
<dbReference type="AlphaFoldDB" id="A0A8S3FNN0"/>
<sequence>MTGIKYVRFRGSFELEQNKITELVNTVLSSLSSTKVLVNENLSTQPPISHATLLPLHESSISTNTITAQLTSLDALRPVDQWTSTSGDIHMWFAYNQLSTQFRDLFNFQTGEEMLNYAQMLVKDREKHMNTYARIFAQKYNGADMPPHEFNRFATASEKLLRDNRPSSVKTNKSNICTIL</sequence>
<dbReference type="EMBL" id="CAJOBJ010350963">
    <property type="protein sequence ID" value="CAF5208101.1"/>
    <property type="molecule type" value="Genomic_DNA"/>
</dbReference>
<proteinExistence type="predicted"/>
<dbReference type="Proteomes" id="UP000681720">
    <property type="component" value="Unassembled WGS sequence"/>
</dbReference>